<dbReference type="GO" id="GO:0033735">
    <property type="term" value="F:aspartate dehydrogenase [NAD(P)+] activity"/>
    <property type="evidence" value="ECO:0007669"/>
    <property type="project" value="UniProtKB-EC"/>
</dbReference>
<accession>Q11K51</accession>
<dbReference type="Gene3D" id="3.30.360.10">
    <property type="entry name" value="Dihydrodipicolinate Reductase, domain 2"/>
    <property type="match status" value="1"/>
</dbReference>
<comment type="function">
    <text evidence="6">Specifically catalyzes the NAD or NADP-dependent dehydrogenation of L-aspartate to iminoaspartate.</text>
</comment>
<comment type="catalytic activity">
    <reaction evidence="6">
        <text>L-aspartate + NADP(+) + H2O = oxaloacetate + NH4(+) + NADPH + H(+)</text>
        <dbReference type="Rhea" id="RHEA:11784"/>
        <dbReference type="ChEBI" id="CHEBI:15377"/>
        <dbReference type="ChEBI" id="CHEBI:15378"/>
        <dbReference type="ChEBI" id="CHEBI:16452"/>
        <dbReference type="ChEBI" id="CHEBI:28938"/>
        <dbReference type="ChEBI" id="CHEBI:29991"/>
        <dbReference type="ChEBI" id="CHEBI:57783"/>
        <dbReference type="ChEBI" id="CHEBI:58349"/>
        <dbReference type="EC" id="1.4.1.21"/>
    </reaction>
</comment>
<dbReference type="NCBIfam" id="NF009828">
    <property type="entry name" value="PRK13303.1-3"/>
    <property type="match status" value="1"/>
</dbReference>
<name>Q11K51_CHESB</name>
<dbReference type="KEGG" id="mes:Meso_0824"/>
<dbReference type="HAMAP" id="MF_01265">
    <property type="entry name" value="NadX"/>
    <property type="match status" value="1"/>
</dbReference>
<dbReference type="NCBIfam" id="NF009829">
    <property type="entry name" value="PRK13303.1-4"/>
    <property type="match status" value="1"/>
</dbReference>
<evidence type="ECO:0000313" key="9">
    <source>
        <dbReference type="EMBL" id="ABG62224.1"/>
    </source>
</evidence>
<keyword evidence="3 6" id="KW-0521">NADP</keyword>
<evidence type="ECO:0000256" key="3">
    <source>
        <dbReference type="ARBA" id="ARBA00022857"/>
    </source>
</evidence>
<dbReference type="PANTHER" id="PTHR31873:SF6">
    <property type="entry name" value="ASPARTATE DEHYDROGENASE DOMAIN-CONTAINING PROTEIN"/>
    <property type="match status" value="1"/>
</dbReference>
<feature type="domain" description="Aspartate/homoserine dehydrogenase NAD-binding" evidence="8">
    <location>
        <begin position="7"/>
        <end position="124"/>
    </location>
</feature>
<dbReference type="Pfam" id="PF01958">
    <property type="entry name" value="Asp_DH_C"/>
    <property type="match status" value="1"/>
</dbReference>
<dbReference type="SUPFAM" id="SSF55347">
    <property type="entry name" value="Glyceraldehyde-3-phosphate dehydrogenase-like, C-terminal domain"/>
    <property type="match status" value="1"/>
</dbReference>
<dbReference type="GO" id="GO:0051287">
    <property type="term" value="F:NAD binding"/>
    <property type="evidence" value="ECO:0007669"/>
    <property type="project" value="UniProtKB-UniRule"/>
</dbReference>
<evidence type="ECO:0000259" key="7">
    <source>
        <dbReference type="Pfam" id="PF01958"/>
    </source>
</evidence>
<comment type="pathway">
    <text evidence="6">Cofactor biosynthesis; NAD(+) biosynthesis; iminoaspartate from L-aspartate (dehydrogenase route): step 1/1.</text>
</comment>
<dbReference type="EC" id="1.4.1.21" evidence="6"/>
<comment type="catalytic activity">
    <reaction evidence="6">
        <text>L-aspartate + NAD(+) + H2O = oxaloacetate + NH4(+) + NADH + H(+)</text>
        <dbReference type="Rhea" id="RHEA:11788"/>
        <dbReference type="ChEBI" id="CHEBI:15377"/>
        <dbReference type="ChEBI" id="CHEBI:15378"/>
        <dbReference type="ChEBI" id="CHEBI:16452"/>
        <dbReference type="ChEBI" id="CHEBI:28938"/>
        <dbReference type="ChEBI" id="CHEBI:29991"/>
        <dbReference type="ChEBI" id="CHEBI:57540"/>
        <dbReference type="ChEBI" id="CHEBI:57945"/>
        <dbReference type="EC" id="1.4.1.21"/>
    </reaction>
</comment>
<dbReference type="STRING" id="266779.Meso_0824"/>
<reference evidence="9" key="1">
    <citation type="submission" date="2006-06" db="EMBL/GenBank/DDBJ databases">
        <title>Complete sequence of chromosome of Chelativorans sp. BNC1.</title>
        <authorList>
            <consortium name="US DOE Joint Genome Institute"/>
            <person name="Copeland A."/>
            <person name="Lucas S."/>
            <person name="Lapidus A."/>
            <person name="Barry K."/>
            <person name="Detter J.C."/>
            <person name="Glavina del Rio T."/>
            <person name="Hammon N."/>
            <person name="Israni S."/>
            <person name="Dalin E."/>
            <person name="Tice H."/>
            <person name="Pitluck S."/>
            <person name="Chertkov O."/>
            <person name="Brettin T."/>
            <person name="Bruce D."/>
            <person name="Han C."/>
            <person name="Tapia R."/>
            <person name="Gilna P."/>
            <person name="Schmutz J."/>
            <person name="Larimer F."/>
            <person name="Land M."/>
            <person name="Hauser L."/>
            <person name="Kyrpides N."/>
            <person name="Mikhailova N."/>
            <person name="Richardson P."/>
        </authorList>
    </citation>
    <scope>NUCLEOTIDE SEQUENCE</scope>
    <source>
        <strain evidence="9">BNC1</strain>
    </source>
</reference>
<feature type="domain" description="Aspartate dehydrogenase" evidence="7">
    <location>
        <begin position="172"/>
        <end position="257"/>
    </location>
</feature>
<evidence type="ECO:0000256" key="1">
    <source>
        <dbReference type="ARBA" id="ARBA00008331"/>
    </source>
</evidence>
<comment type="similarity">
    <text evidence="1 6">Belongs to the L-aspartate dehydrogenase family.</text>
</comment>
<feature type="active site" evidence="6">
    <location>
        <position position="223"/>
    </location>
</feature>
<dbReference type="Pfam" id="PF03447">
    <property type="entry name" value="NAD_binding_3"/>
    <property type="match status" value="1"/>
</dbReference>
<dbReference type="InterPro" id="IPR020626">
    <property type="entry name" value="Asp_DH_prok"/>
</dbReference>
<feature type="binding site" evidence="6">
    <location>
        <position position="127"/>
    </location>
    <ligand>
        <name>NAD(+)</name>
        <dbReference type="ChEBI" id="CHEBI:57540"/>
    </ligand>
</feature>
<feature type="binding site" evidence="6">
    <location>
        <position position="193"/>
    </location>
    <ligand>
        <name>NAD(+)</name>
        <dbReference type="ChEBI" id="CHEBI:57540"/>
    </ligand>
</feature>
<sequence length="270" mass="28412">MHLGLIGYGNIARTLMGILSRESVPLSQVTVVCPRGFADESRVRLASDFAGPGTVVCETQALVEAAPDLVVECAGHEGVRQHATAVLQAGIETIIVSIGSLADRSLHEAVIQAARAGSSRFILPAGAIGGIDILSALKVSGIEAVTYTGRKPPHAWKDTPAAALYDLDTLATETVFFSGNAREAATQYPKNANVAATLALAGLGFEKTDVRLIADPAAKGNVHEYSVRSAAADFTMKIEGRPSPDNPKTSVTTVYSIAREVFNRCREQAI</sequence>
<dbReference type="EMBL" id="CP000390">
    <property type="protein sequence ID" value="ABG62224.1"/>
    <property type="molecule type" value="Genomic_DNA"/>
</dbReference>
<evidence type="ECO:0000256" key="5">
    <source>
        <dbReference type="ARBA" id="ARBA00023027"/>
    </source>
</evidence>
<keyword evidence="4 6" id="KW-0560">Oxidoreductase</keyword>
<dbReference type="InterPro" id="IPR005106">
    <property type="entry name" value="Asp/hSer_DH_NAD-bd"/>
</dbReference>
<dbReference type="PIRSF" id="PIRSF005227">
    <property type="entry name" value="Asp_dh_NAD_syn"/>
    <property type="match status" value="1"/>
</dbReference>
<evidence type="ECO:0000256" key="6">
    <source>
        <dbReference type="HAMAP-Rule" id="MF_01265"/>
    </source>
</evidence>
<comment type="miscellaneous">
    <text evidence="6">The iminoaspartate product is unstable in aqueous solution and can decompose to oxaloacetate and ammonia.</text>
</comment>
<dbReference type="HOGENOM" id="CLU_089550_0_0_5"/>
<protein>
    <recommendedName>
        <fullName evidence="6">L-aspartate dehydrogenase</fullName>
        <ecNumber evidence="6">1.4.1.21</ecNumber>
    </recommendedName>
</protein>
<dbReference type="eggNOG" id="COG1712">
    <property type="taxonomic scope" value="Bacteria"/>
</dbReference>
<dbReference type="OrthoDB" id="8456681at2"/>
<keyword evidence="5 6" id="KW-0520">NAD</keyword>
<evidence type="ECO:0000259" key="8">
    <source>
        <dbReference type="Pfam" id="PF03447"/>
    </source>
</evidence>
<dbReference type="GO" id="GO:0009435">
    <property type="term" value="P:NAD+ biosynthetic process"/>
    <property type="evidence" value="ECO:0007669"/>
    <property type="project" value="UniProtKB-UniRule"/>
</dbReference>
<dbReference type="InterPro" id="IPR002811">
    <property type="entry name" value="Asp_DH"/>
</dbReference>
<organism evidence="9">
    <name type="scientific">Chelativorans sp. (strain BNC1)</name>
    <dbReference type="NCBI Taxonomy" id="266779"/>
    <lineage>
        <taxon>Bacteria</taxon>
        <taxon>Pseudomonadati</taxon>
        <taxon>Pseudomonadota</taxon>
        <taxon>Alphaproteobacteria</taxon>
        <taxon>Hyphomicrobiales</taxon>
        <taxon>Phyllobacteriaceae</taxon>
        <taxon>Chelativorans</taxon>
    </lineage>
</organism>
<dbReference type="GO" id="GO:0050661">
    <property type="term" value="F:NADP binding"/>
    <property type="evidence" value="ECO:0007669"/>
    <property type="project" value="UniProtKB-UniRule"/>
</dbReference>
<evidence type="ECO:0000256" key="2">
    <source>
        <dbReference type="ARBA" id="ARBA00022642"/>
    </source>
</evidence>
<dbReference type="InterPro" id="IPR011182">
    <property type="entry name" value="L-Asp_DH"/>
</dbReference>
<dbReference type="SUPFAM" id="SSF51735">
    <property type="entry name" value="NAD(P)-binding Rossmann-fold domains"/>
    <property type="match status" value="1"/>
</dbReference>
<keyword evidence="2 6" id="KW-0662">Pyridine nucleotide biosynthesis</keyword>
<dbReference type="UniPathway" id="UPA00253">
    <property type="reaction ID" value="UER00456"/>
</dbReference>
<proteinExistence type="inferred from homology"/>
<dbReference type="GO" id="GO:0016639">
    <property type="term" value="F:oxidoreductase activity, acting on the CH-NH2 group of donors, NAD or NADP as acceptor"/>
    <property type="evidence" value="ECO:0007669"/>
    <property type="project" value="UniProtKB-UniRule"/>
</dbReference>
<evidence type="ECO:0000256" key="4">
    <source>
        <dbReference type="ARBA" id="ARBA00023002"/>
    </source>
</evidence>
<gene>
    <name evidence="6" type="primary">nadX</name>
    <name evidence="9" type="ordered locus">Meso_0824</name>
</gene>
<dbReference type="InterPro" id="IPR036291">
    <property type="entry name" value="NAD(P)-bd_dom_sf"/>
</dbReference>
<dbReference type="PANTHER" id="PTHR31873">
    <property type="entry name" value="L-ASPARTATE DEHYDROGENASE-RELATED"/>
    <property type="match status" value="1"/>
</dbReference>
<dbReference type="NCBIfam" id="NF009827">
    <property type="entry name" value="PRK13303.1-2"/>
    <property type="match status" value="1"/>
</dbReference>
<dbReference type="AlphaFoldDB" id="Q11K51"/>
<dbReference type="Gene3D" id="3.40.50.720">
    <property type="entry name" value="NAD(P)-binding Rossmann-like Domain"/>
    <property type="match status" value="1"/>
</dbReference>